<organism evidence="2 3">
    <name type="scientific">Novosphingobium sediminis</name>
    <dbReference type="NCBI Taxonomy" id="707214"/>
    <lineage>
        <taxon>Bacteria</taxon>
        <taxon>Pseudomonadati</taxon>
        <taxon>Pseudomonadota</taxon>
        <taxon>Alphaproteobacteria</taxon>
        <taxon>Sphingomonadales</taxon>
        <taxon>Sphingomonadaceae</taxon>
        <taxon>Novosphingobium</taxon>
    </lineage>
</organism>
<evidence type="ECO:0000313" key="2">
    <source>
        <dbReference type="EMBL" id="GEO00458.1"/>
    </source>
</evidence>
<accession>A0A512AL87</accession>
<keyword evidence="1" id="KW-1133">Transmembrane helix</keyword>
<keyword evidence="1" id="KW-0472">Membrane</keyword>
<comment type="caution">
    <text evidence="2">The sequence shown here is derived from an EMBL/GenBank/DDBJ whole genome shotgun (WGS) entry which is preliminary data.</text>
</comment>
<sequence>MAGEYRKTSGRFLIDYMRDTAEGNEALRVRLALAGDVYIKQWSFALLNKICLILALILSALVLMWPVVGTKIATQFVLADSSVLQTAITTAAAASIYGYQYYKRRQAATENLLRAIVFGAQDVRALAKAVIAEMGRIDTGFDFKAQSEAEEPDEDAKTG</sequence>
<evidence type="ECO:0000313" key="3">
    <source>
        <dbReference type="Proteomes" id="UP000321464"/>
    </source>
</evidence>
<protein>
    <recommendedName>
        <fullName evidence="4">SMODS and SLOG-associating 2TM effector domain-containing protein</fullName>
    </recommendedName>
</protein>
<dbReference type="EMBL" id="BJYR01000015">
    <property type="protein sequence ID" value="GEO00458.1"/>
    <property type="molecule type" value="Genomic_DNA"/>
</dbReference>
<feature type="transmembrane region" description="Helical" evidence="1">
    <location>
        <begin position="50"/>
        <end position="68"/>
    </location>
</feature>
<keyword evidence="3" id="KW-1185">Reference proteome</keyword>
<dbReference type="AlphaFoldDB" id="A0A512AL87"/>
<keyword evidence="1" id="KW-0812">Transmembrane</keyword>
<dbReference type="RefSeq" id="WP_147159780.1">
    <property type="nucleotide sequence ID" value="NZ_BJYR01000015.1"/>
</dbReference>
<reference evidence="2 3" key="1">
    <citation type="submission" date="2019-07" db="EMBL/GenBank/DDBJ databases">
        <title>Whole genome shotgun sequence of Novosphingobium sediminis NBRC 106119.</title>
        <authorList>
            <person name="Hosoyama A."/>
            <person name="Uohara A."/>
            <person name="Ohji S."/>
            <person name="Ichikawa N."/>
        </authorList>
    </citation>
    <scope>NUCLEOTIDE SEQUENCE [LARGE SCALE GENOMIC DNA]</scope>
    <source>
        <strain evidence="2 3">NBRC 106119</strain>
    </source>
</reference>
<evidence type="ECO:0000256" key="1">
    <source>
        <dbReference type="SAM" id="Phobius"/>
    </source>
</evidence>
<proteinExistence type="predicted"/>
<evidence type="ECO:0008006" key="4">
    <source>
        <dbReference type="Google" id="ProtNLM"/>
    </source>
</evidence>
<gene>
    <name evidence="2" type="ORF">NSE01_22900</name>
</gene>
<feature type="transmembrane region" description="Helical" evidence="1">
    <location>
        <begin position="83"/>
        <end position="102"/>
    </location>
</feature>
<dbReference type="OrthoDB" id="5572128at2"/>
<name>A0A512AL87_9SPHN</name>
<dbReference type="Proteomes" id="UP000321464">
    <property type="component" value="Unassembled WGS sequence"/>
</dbReference>